<proteinExistence type="predicted"/>
<gene>
    <name evidence="1" type="ORF">SAMN05421793_12116</name>
</gene>
<evidence type="ECO:0000313" key="1">
    <source>
        <dbReference type="EMBL" id="SEH69900.1"/>
    </source>
</evidence>
<protein>
    <submittedName>
        <fullName evidence="1">Uncharacterized protein</fullName>
    </submittedName>
</protein>
<dbReference type="AlphaFoldDB" id="A0A1H6K9Y0"/>
<accession>A0A1H6K9Y0</accession>
<name>A0A1H6K9Y0_9FLAO</name>
<evidence type="ECO:0000313" key="2">
    <source>
        <dbReference type="Proteomes" id="UP000198555"/>
    </source>
</evidence>
<reference evidence="2" key="1">
    <citation type="submission" date="2016-10" db="EMBL/GenBank/DDBJ databases">
        <authorList>
            <person name="Varghese N."/>
            <person name="Submissions S."/>
        </authorList>
    </citation>
    <scope>NUCLEOTIDE SEQUENCE [LARGE SCALE GENOMIC DNA]</scope>
    <source>
        <strain evidence="2">DSM 19326</strain>
    </source>
</reference>
<organism evidence="1 2">
    <name type="scientific">Epilithonimonas hominis</name>
    <dbReference type="NCBI Taxonomy" id="420404"/>
    <lineage>
        <taxon>Bacteria</taxon>
        <taxon>Pseudomonadati</taxon>
        <taxon>Bacteroidota</taxon>
        <taxon>Flavobacteriia</taxon>
        <taxon>Flavobacteriales</taxon>
        <taxon>Weeksellaceae</taxon>
        <taxon>Chryseobacterium group</taxon>
        <taxon>Epilithonimonas</taxon>
    </lineage>
</organism>
<keyword evidence="2" id="KW-1185">Reference proteome</keyword>
<dbReference type="EMBL" id="FNWX01000021">
    <property type="protein sequence ID" value="SEH69900.1"/>
    <property type="molecule type" value="Genomic_DNA"/>
</dbReference>
<sequence>MIGNLIELIFEFFNLFSNGNGKKKNDKEAKQHFKNLK</sequence>
<dbReference type="Proteomes" id="UP000198555">
    <property type="component" value="Unassembled WGS sequence"/>
</dbReference>